<dbReference type="HOGENOM" id="CLU_2152842_0_0_6"/>
<accession>B0VKG1</accession>
<reference evidence="2 3" key="1">
    <citation type="journal article" date="2008" name="PLoS ONE">
        <title>Comparative analysis of Acinetobacters: three genomes for three lifestyles.</title>
        <authorList>
            <person name="Vallenet D."/>
            <person name="Nordmann P."/>
            <person name="Barbe V."/>
            <person name="Poirel L."/>
            <person name="Mangenot S."/>
            <person name="Bataille E."/>
            <person name="Dossat C."/>
            <person name="Gas S."/>
            <person name="Kreimeyer A."/>
            <person name="Lenoble P."/>
            <person name="Oztas S."/>
            <person name="Poulain J."/>
            <person name="Segurens B."/>
            <person name="Robert C."/>
            <person name="Abergel C."/>
            <person name="Claverie J.M."/>
            <person name="Raoult D."/>
            <person name="Medigue C."/>
            <person name="Weissenbach J."/>
            <person name="Cruveiller S."/>
        </authorList>
    </citation>
    <scope>NUCLEOTIDE SEQUENCE [LARGE SCALE GENOMIC DNA]</scope>
    <source>
        <strain evidence="2 3">SDF</strain>
    </source>
</reference>
<gene>
    <name evidence="2" type="ordered locus">ABSDF1318</name>
</gene>
<feature type="transmembrane region" description="Helical" evidence="1">
    <location>
        <begin position="64"/>
        <end position="84"/>
    </location>
</feature>
<protein>
    <submittedName>
        <fullName evidence="2">Uncharacterized protein</fullName>
    </submittedName>
</protein>
<sequence>MFGKILNKFKAWYKGDPGDMRWDPRTDTYVGTREPSKHWTAKVLSYFVDFSLLIAKSIKKHPSAYITQLLAFIAILVSCFSIYLQYYVDDDEYKRCTIAHTNNQEIALKCKK</sequence>
<name>B0VKG1_ACIBS</name>
<dbReference type="Proteomes" id="UP000001741">
    <property type="component" value="Chromosome"/>
</dbReference>
<dbReference type="EMBL" id="CU468230">
    <property type="protein sequence ID" value="CAP00664.1"/>
    <property type="molecule type" value="Genomic_DNA"/>
</dbReference>
<evidence type="ECO:0000256" key="1">
    <source>
        <dbReference type="SAM" id="Phobius"/>
    </source>
</evidence>
<keyword evidence="1" id="KW-1133">Transmembrane helix</keyword>
<keyword evidence="1" id="KW-0812">Transmembrane</keyword>
<keyword evidence="1" id="KW-0472">Membrane</keyword>
<dbReference type="BioCyc" id="ABAU509170:GCL9-1066-MONOMER"/>
<dbReference type="AlphaFoldDB" id="B0VKG1"/>
<organism evidence="2 3">
    <name type="scientific">Acinetobacter baumannii (strain SDF)</name>
    <dbReference type="NCBI Taxonomy" id="509170"/>
    <lineage>
        <taxon>Bacteria</taxon>
        <taxon>Pseudomonadati</taxon>
        <taxon>Pseudomonadota</taxon>
        <taxon>Gammaproteobacteria</taxon>
        <taxon>Moraxellales</taxon>
        <taxon>Moraxellaceae</taxon>
        <taxon>Acinetobacter</taxon>
        <taxon>Acinetobacter calcoaceticus/baumannii complex</taxon>
    </lineage>
</organism>
<evidence type="ECO:0000313" key="2">
    <source>
        <dbReference type="EMBL" id="CAP00664.1"/>
    </source>
</evidence>
<proteinExistence type="predicted"/>
<dbReference type="KEGG" id="abm:ABSDF1318"/>
<evidence type="ECO:0000313" key="3">
    <source>
        <dbReference type="Proteomes" id="UP000001741"/>
    </source>
</evidence>